<sequence length="406" mass="44318">MFEEICLTCSKRLPDDSRAYCSDECEAHDTFNSPAISTASSVLSSPSLDCAIGDDVPALLPSALGADLSAFTKRVRYSASSSSTSSASWSVFTDADDDEALVSIGEDAGCDGERPDVSLDAISCLAGVHLPGKSSSLNYTRRPSATNHRSLIPMLHSRTPSMSSFTGTQNTSSTEDDLVDGAHRAPQSYGETAAVDHDHEMDKSTIGSKSRKSRNRASLPAYFSLLQINAPRRSPLRMSSPDNASHINQPSPPTPKLASLLAVSGLRAVEATPRGRLRDPGISRSRRRSQSRSRSRSRVCQNTSLLMQRARQDSRSNVEPVFDWSCSPVSRGRTVRRNSSPLPKMMLSMQEFEDPALIAGPISYLDERRGRYRVHELDSSAMRGGQVHQKDRGGFRERGRAPATRW</sequence>
<feature type="region of interest" description="Disordered" evidence="1">
    <location>
        <begin position="271"/>
        <end position="312"/>
    </location>
</feature>
<dbReference type="AlphaFoldDB" id="A0A0C2ZV43"/>
<feature type="compositionally biased region" description="Basic and acidic residues" evidence="1">
    <location>
        <begin position="388"/>
        <end position="400"/>
    </location>
</feature>
<keyword evidence="3" id="KW-1185">Reference proteome</keyword>
<accession>A0A0C2ZV43</accession>
<gene>
    <name evidence="2" type="ORF">SCLCIDRAFT_1212535</name>
</gene>
<feature type="compositionally biased region" description="Basic and acidic residues" evidence="1">
    <location>
        <begin position="194"/>
        <end position="203"/>
    </location>
</feature>
<dbReference type="HOGENOM" id="CLU_048459_0_0_1"/>
<evidence type="ECO:0000313" key="3">
    <source>
        <dbReference type="Proteomes" id="UP000053989"/>
    </source>
</evidence>
<feature type="compositionally biased region" description="Basic residues" evidence="1">
    <location>
        <begin position="284"/>
        <end position="297"/>
    </location>
</feature>
<feature type="region of interest" description="Disordered" evidence="1">
    <location>
        <begin position="233"/>
        <end position="257"/>
    </location>
</feature>
<feature type="compositionally biased region" description="Polar residues" evidence="1">
    <location>
        <begin position="158"/>
        <end position="173"/>
    </location>
</feature>
<proteinExistence type="predicted"/>
<name>A0A0C2ZV43_9AGAM</name>
<organism evidence="2 3">
    <name type="scientific">Scleroderma citrinum Foug A</name>
    <dbReference type="NCBI Taxonomy" id="1036808"/>
    <lineage>
        <taxon>Eukaryota</taxon>
        <taxon>Fungi</taxon>
        <taxon>Dikarya</taxon>
        <taxon>Basidiomycota</taxon>
        <taxon>Agaricomycotina</taxon>
        <taxon>Agaricomycetes</taxon>
        <taxon>Agaricomycetidae</taxon>
        <taxon>Boletales</taxon>
        <taxon>Sclerodermatineae</taxon>
        <taxon>Sclerodermataceae</taxon>
        <taxon>Scleroderma</taxon>
    </lineage>
</organism>
<reference evidence="3" key="2">
    <citation type="submission" date="2015-01" db="EMBL/GenBank/DDBJ databases">
        <title>Evolutionary Origins and Diversification of the Mycorrhizal Mutualists.</title>
        <authorList>
            <consortium name="DOE Joint Genome Institute"/>
            <consortium name="Mycorrhizal Genomics Consortium"/>
            <person name="Kohler A."/>
            <person name="Kuo A."/>
            <person name="Nagy L.G."/>
            <person name="Floudas D."/>
            <person name="Copeland A."/>
            <person name="Barry K.W."/>
            <person name="Cichocki N."/>
            <person name="Veneault-Fourrey C."/>
            <person name="LaButti K."/>
            <person name="Lindquist E.A."/>
            <person name="Lipzen A."/>
            <person name="Lundell T."/>
            <person name="Morin E."/>
            <person name="Murat C."/>
            <person name="Riley R."/>
            <person name="Ohm R."/>
            <person name="Sun H."/>
            <person name="Tunlid A."/>
            <person name="Henrissat B."/>
            <person name="Grigoriev I.V."/>
            <person name="Hibbett D.S."/>
            <person name="Martin F."/>
        </authorList>
    </citation>
    <scope>NUCLEOTIDE SEQUENCE [LARGE SCALE GENOMIC DNA]</scope>
    <source>
        <strain evidence="3">Foug A</strain>
    </source>
</reference>
<evidence type="ECO:0000313" key="2">
    <source>
        <dbReference type="EMBL" id="KIM65363.1"/>
    </source>
</evidence>
<evidence type="ECO:0000256" key="1">
    <source>
        <dbReference type="SAM" id="MobiDB-lite"/>
    </source>
</evidence>
<dbReference type="Proteomes" id="UP000053989">
    <property type="component" value="Unassembled WGS sequence"/>
</dbReference>
<feature type="region of interest" description="Disordered" evidence="1">
    <location>
        <begin position="380"/>
        <end position="406"/>
    </location>
</feature>
<feature type="region of interest" description="Disordered" evidence="1">
    <location>
        <begin position="157"/>
        <end position="178"/>
    </location>
</feature>
<protein>
    <submittedName>
        <fullName evidence="2">Uncharacterized protein</fullName>
    </submittedName>
</protein>
<feature type="region of interest" description="Disordered" evidence="1">
    <location>
        <begin position="191"/>
        <end position="214"/>
    </location>
</feature>
<dbReference type="InParanoid" id="A0A0C2ZV43"/>
<reference evidence="2 3" key="1">
    <citation type="submission" date="2014-04" db="EMBL/GenBank/DDBJ databases">
        <authorList>
            <consortium name="DOE Joint Genome Institute"/>
            <person name="Kuo A."/>
            <person name="Kohler A."/>
            <person name="Nagy L.G."/>
            <person name="Floudas D."/>
            <person name="Copeland A."/>
            <person name="Barry K.W."/>
            <person name="Cichocki N."/>
            <person name="Veneault-Fourrey C."/>
            <person name="LaButti K."/>
            <person name="Lindquist E.A."/>
            <person name="Lipzen A."/>
            <person name="Lundell T."/>
            <person name="Morin E."/>
            <person name="Murat C."/>
            <person name="Sun H."/>
            <person name="Tunlid A."/>
            <person name="Henrissat B."/>
            <person name="Grigoriev I.V."/>
            <person name="Hibbett D.S."/>
            <person name="Martin F."/>
            <person name="Nordberg H.P."/>
            <person name="Cantor M.N."/>
            <person name="Hua S.X."/>
        </authorList>
    </citation>
    <scope>NUCLEOTIDE SEQUENCE [LARGE SCALE GENOMIC DNA]</scope>
    <source>
        <strain evidence="2 3">Foug A</strain>
    </source>
</reference>
<feature type="compositionally biased region" description="Polar residues" evidence="1">
    <location>
        <begin position="240"/>
        <end position="249"/>
    </location>
</feature>
<dbReference type="EMBL" id="KN822023">
    <property type="protein sequence ID" value="KIM65363.1"/>
    <property type="molecule type" value="Genomic_DNA"/>
</dbReference>
<dbReference type="OrthoDB" id="2984747at2759"/>